<evidence type="ECO:0000313" key="2">
    <source>
        <dbReference type="Proteomes" id="UP000813462"/>
    </source>
</evidence>
<gene>
    <name evidence="1" type="ORF">FEM48_Zijuj08G0135800</name>
</gene>
<organism evidence="1 2">
    <name type="scientific">Ziziphus jujuba var. spinosa</name>
    <dbReference type="NCBI Taxonomy" id="714518"/>
    <lineage>
        <taxon>Eukaryota</taxon>
        <taxon>Viridiplantae</taxon>
        <taxon>Streptophyta</taxon>
        <taxon>Embryophyta</taxon>
        <taxon>Tracheophyta</taxon>
        <taxon>Spermatophyta</taxon>
        <taxon>Magnoliopsida</taxon>
        <taxon>eudicotyledons</taxon>
        <taxon>Gunneridae</taxon>
        <taxon>Pentapetalae</taxon>
        <taxon>rosids</taxon>
        <taxon>fabids</taxon>
        <taxon>Rosales</taxon>
        <taxon>Rhamnaceae</taxon>
        <taxon>Paliureae</taxon>
        <taxon>Ziziphus</taxon>
    </lineage>
</organism>
<protein>
    <submittedName>
        <fullName evidence="1">Uncharacterized protein</fullName>
    </submittedName>
</protein>
<dbReference type="PANTHER" id="PTHR32011:SF6">
    <property type="entry name" value="KNR4_SMI1-LIKE DOMAIN-CONTAINING PROTEIN"/>
    <property type="match status" value="1"/>
</dbReference>
<dbReference type="EMBL" id="JAEACU010000008">
    <property type="protein sequence ID" value="KAH7520361.1"/>
    <property type="molecule type" value="Genomic_DNA"/>
</dbReference>
<accession>A0A978UZE5</accession>
<dbReference type="OrthoDB" id="1921190at2759"/>
<reference evidence="1" key="1">
    <citation type="journal article" date="2021" name="Front. Plant Sci.">
        <title>Chromosome-Scale Genome Assembly for Chinese Sour Jujube and Insights Into Its Genome Evolution and Domestication Signature.</title>
        <authorList>
            <person name="Shen L.-Y."/>
            <person name="Luo H."/>
            <person name="Wang X.-L."/>
            <person name="Wang X.-M."/>
            <person name="Qiu X.-J."/>
            <person name="Liu H."/>
            <person name="Zhou S.-S."/>
            <person name="Jia K.-H."/>
            <person name="Nie S."/>
            <person name="Bao Y.-T."/>
            <person name="Zhang R.-G."/>
            <person name="Yun Q.-Z."/>
            <person name="Chai Y.-H."/>
            <person name="Lu J.-Y."/>
            <person name="Li Y."/>
            <person name="Zhao S.-W."/>
            <person name="Mao J.-F."/>
            <person name="Jia S.-G."/>
            <person name="Mao Y.-M."/>
        </authorList>
    </citation>
    <scope>NUCLEOTIDE SEQUENCE</scope>
    <source>
        <strain evidence="1">AT0</strain>
        <tissue evidence="1">Leaf</tissue>
    </source>
</reference>
<dbReference type="PANTHER" id="PTHR32011">
    <property type="entry name" value="OS08G0472400 PROTEIN"/>
    <property type="match status" value="1"/>
</dbReference>
<evidence type="ECO:0000313" key="1">
    <source>
        <dbReference type="EMBL" id="KAH7520361.1"/>
    </source>
</evidence>
<sequence>MATTTTITASNNIINKPPKPITTTKLACFSFAAYAKTLIDHLKSSGIHVLDGLADVEFSSIESTFNFSFPPDLRSILREGLPVGPGFPNWRSSSLQQLHILTNLPILGLLKQVTERTFWCRSWGIRPDDDNLALDVAKRFLNRAPILVPIYRNCYIPSSPNMAGNPILFVDAKNVSVLSCDIAGFFQEFEFLHGGGVCSGSSKRLTVNLPAWAAKAARTIEFWTEAAERSSREVPERGNTRGRWWSSGELDGCLEEVFWVLREGGWTEEEVREMMMMDDCDEPEGRGESRTTTAAVIGDKESMVWHVRLMSLVLLRAGWTREDVVYSLDLHDDGDEIDVLDGKSCLELQRPDRYFKINDHKKTIMKQLKHPKSLAV</sequence>
<dbReference type="Proteomes" id="UP000813462">
    <property type="component" value="Unassembled WGS sequence"/>
</dbReference>
<name>A0A978UZE5_ZIZJJ</name>
<dbReference type="AlphaFoldDB" id="A0A978UZE5"/>
<proteinExistence type="predicted"/>
<comment type="caution">
    <text evidence="1">The sequence shown here is derived from an EMBL/GenBank/DDBJ whole genome shotgun (WGS) entry which is preliminary data.</text>
</comment>